<name>A0A5E7VIR6_PSEFL</name>
<evidence type="ECO:0008006" key="3">
    <source>
        <dbReference type="Google" id="ProtNLM"/>
    </source>
</evidence>
<reference evidence="1 2" key="1">
    <citation type="submission" date="2019-09" db="EMBL/GenBank/DDBJ databases">
        <authorList>
            <person name="Chandra G."/>
            <person name="Truman W A."/>
        </authorList>
    </citation>
    <scope>NUCLEOTIDE SEQUENCE [LARGE SCALE GENOMIC DNA]</scope>
    <source>
        <strain evidence="1">PS938</strain>
    </source>
</reference>
<dbReference type="Gene3D" id="2.30.320.10">
    <property type="entry name" value="YwqG-like"/>
    <property type="match status" value="1"/>
</dbReference>
<evidence type="ECO:0000313" key="2">
    <source>
        <dbReference type="Proteomes" id="UP000327191"/>
    </source>
</evidence>
<dbReference type="InterPro" id="IPR015315">
    <property type="entry name" value="DUF1963"/>
</dbReference>
<dbReference type="EMBL" id="CABVJE010000028">
    <property type="protein sequence ID" value="VVQ22580.1"/>
    <property type="molecule type" value="Genomic_DNA"/>
</dbReference>
<dbReference type="Proteomes" id="UP000327191">
    <property type="component" value="Unassembled WGS sequence"/>
</dbReference>
<proteinExistence type="predicted"/>
<gene>
    <name evidence="1" type="ORF">PS938_05250</name>
</gene>
<dbReference type="SUPFAM" id="SSF103032">
    <property type="entry name" value="Hypothetical protein YwqG"/>
    <property type="match status" value="1"/>
</dbReference>
<dbReference type="RefSeq" id="WP_150674137.1">
    <property type="nucleotide sequence ID" value="NZ_CABVJE010000028.1"/>
</dbReference>
<dbReference type="Pfam" id="PF09234">
    <property type="entry name" value="DUF1963"/>
    <property type="match status" value="1"/>
</dbReference>
<dbReference type="AlphaFoldDB" id="A0A5E7VIR6"/>
<dbReference type="OrthoDB" id="8776978at2"/>
<dbReference type="InterPro" id="IPR035948">
    <property type="entry name" value="YwqG-like_sf"/>
</dbReference>
<organism evidence="1 2">
    <name type="scientific">Pseudomonas fluorescens</name>
    <dbReference type="NCBI Taxonomy" id="294"/>
    <lineage>
        <taxon>Bacteria</taxon>
        <taxon>Pseudomonadati</taxon>
        <taxon>Pseudomonadota</taxon>
        <taxon>Gammaproteobacteria</taxon>
        <taxon>Pseudomonadales</taxon>
        <taxon>Pseudomonadaceae</taxon>
        <taxon>Pseudomonas</taxon>
    </lineage>
</organism>
<protein>
    <recommendedName>
        <fullName evidence="3">DUF1963 domain-containing protein</fullName>
    </recommendedName>
</protein>
<sequence length="203" mass="22140">MITVKQIIPSGGVVTNSGLTFGGSKAEVEDWPVNPDGEPLTLVATIDFSKIQGIECAKNVPGQGKLHVFTTYSKSDYFLENVTYSGDPSELETILSGYTLVVRGQGGVFQESPVDSIPETATELKDRDIGADDFPVFSMISNVVPHGVILPDVFLAEYDFLCQFYSSDFSDPFKDIFYLTDAVGYLFLKKDRSGSGVFFVQTA</sequence>
<evidence type="ECO:0000313" key="1">
    <source>
        <dbReference type="EMBL" id="VVQ22580.1"/>
    </source>
</evidence>
<accession>A0A5E7VIR6</accession>